<accession>A0A0C2N4S7</accession>
<sequence>MSDYNPDDFALLTEDNIVGQIINFSYSTLINDVKSGLKFVAVRINHTDSEYGHTSLKFFDSKSKKVTDLLDHVVQFSSSANVFWVLVKTNNYNQLKFLVDNKYQDVYFDNVYVCDD</sequence>
<proteinExistence type="predicted"/>
<gene>
    <name evidence="1" type="ORF">RF11_03820</name>
</gene>
<dbReference type="EMBL" id="JWZT01002668">
    <property type="protein sequence ID" value="KII68912.1"/>
    <property type="molecule type" value="Genomic_DNA"/>
</dbReference>
<keyword evidence="2" id="KW-1185">Reference proteome</keyword>
<evidence type="ECO:0000313" key="1">
    <source>
        <dbReference type="EMBL" id="KII68912.1"/>
    </source>
</evidence>
<evidence type="ECO:0000313" key="2">
    <source>
        <dbReference type="Proteomes" id="UP000031668"/>
    </source>
</evidence>
<comment type="caution">
    <text evidence="1">The sequence shown here is derived from an EMBL/GenBank/DDBJ whole genome shotgun (WGS) entry which is preliminary data.</text>
</comment>
<organism evidence="1 2">
    <name type="scientific">Thelohanellus kitauei</name>
    <name type="common">Myxosporean</name>
    <dbReference type="NCBI Taxonomy" id="669202"/>
    <lineage>
        <taxon>Eukaryota</taxon>
        <taxon>Metazoa</taxon>
        <taxon>Cnidaria</taxon>
        <taxon>Myxozoa</taxon>
        <taxon>Myxosporea</taxon>
        <taxon>Bivalvulida</taxon>
        <taxon>Platysporina</taxon>
        <taxon>Myxobolidae</taxon>
        <taxon>Thelohanellus</taxon>
    </lineage>
</organism>
<reference evidence="1 2" key="1">
    <citation type="journal article" date="2014" name="Genome Biol. Evol.">
        <title>The genome of the myxosporean Thelohanellus kitauei shows adaptations to nutrient acquisition within its fish host.</title>
        <authorList>
            <person name="Yang Y."/>
            <person name="Xiong J."/>
            <person name="Zhou Z."/>
            <person name="Huo F."/>
            <person name="Miao W."/>
            <person name="Ran C."/>
            <person name="Liu Y."/>
            <person name="Zhang J."/>
            <person name="Feng J."/>
            <person name="Wang M."/>
            <person name="Wang M."/>
            <person name="Wang L."/>
            <person name="Yao B."/>
        </authorList>
    </citation>
    <scope>NUCLEOTIDE SEQUENCE [LARGE SCALE GENOMIC DNA]</scope>
    <source>
        <strain evidence="1">Wuqing</strain>
    </source>
</reference>
<dbReference type="Proteomes" id="UP000031668">
    <property type="component" value="Unassembled WGS sequence"/>
</dbReference>
<name>A0A0C2N4S7_THEKT</name>
<protein>
    <submittedName>
        <fullName evidence="1">Uncharacterized protein</fullName>
    </submittedName>
</protein>
<dbReference type="AlphaFoldDB" id="A0A0C2N4S7"/>